<keyword evidence="3" id="KW-1185">Reference proteome</keyword>
<feature type="compositionally biased region" description="Low complexity" evidence="1">
    <location>
        <begin position="235"/>
        <end position="252"/>
    </location>
</feature>
<dbReference type="KEGG" id="amob:HG15A2_29900"/>
<sequence>MLLVLMALVSTGCQEEPTVFVQTRPRTETPAKPFDLQTYQSGLEHILAAVVIREEASSNASDNDESNGKVAKPQAGSEPVQRFAWFFKLSAPAADATRLREPFNQWLASLEFTRDEKQDSLAPHWENPPGWFDSRGEAGQYAEVRIPAEPVPLSLTITRLPVTSKNDSKYVASNVNRWLGQLGQAAVDQPTVESLTLTKPTKDGEATFVELVGYFKSTPPWRELGVAAARKTTAPAKSSSPGSSPPNSSDLSYDTPAGWEPGRMNSMRKAALVKKSEGNGDDATQAEITVTTFPATEGMRDPLGNAQRWAGGTGVTGEGDELLEMYEDREIGGVKSKLIRLIADEDSQAKGAVIAAMTEREGTMWFFKLFGEKSTVADSEQDFNEFLDSFQFPTSP</sequence>
<dbReference type="EMBL" id="CP036263">
    <property type="protein sequence ID" value="QDS99663.1"/>
    <property type="molecule type" value="Genomic_DNA"/>
</dbReference>
<protein>
    <submittedName>
        <fullName evidence="2">Uncharacterized protein</fullName>
    </submittedName>
</protein>
<proteinExistence type="predicted"/>
<name>A0A517MXR9_9BACT</name>
<evidence type="ECO:0000313" key="3">
    <source>
        <dbReference type="Proteomes" id="UP000319852"/>
    </source>
</evidence>
<dbReference type="AlphaFoldDB" id="A0A517MXR9"/>
<evidence type="ECO:0000256" key="1">
    <source>
        <dbReference type="SAM" id="MobiDB-lite"/>
    </source>
</evidence>
<feature type="region of interest" description="Disordered" evidence="1">
    <location>
        <begin position="229"/>
        <end position="263"/>
    </location>
</feature>
<gene>
    <name evidence="2" type="ORF">HG15A2_29900</name>
</gene>
<evidence type="ECO:0000313" key="2">
    <source>
        <dbReference type="EMBL" id="QDS99663.1"/>
    </source>
</evidence>
<accession>A0A517MXR9</accession>
<reference evidence="2 3" key="1">
    <citation type="submission" date="2019-02" db="EMBL/GenBank/DDBJ databases">
        <title>Deep-cultivation of Planctomycetes and their phenomic and genomic characterization uncovers novel biology.</title>
        <authorList>
            <person name="Wiegand S."/>
            <person name="Jogler M."/>
            <person name="Boedeker C."/>
            <person name="Pinto D."/>
            <person name="Vollmers J."/>
            <person name="Rivas-Marin E."/>
            <person name="Kohn T."/>
            <person name="Peeters S.H."/>
            <person name="Heuer A."/>
            <person name="Rast P."/>
            <person name="Oberbeckmann S."/>
            <person name="Bunk B."/>
            <person name="Jeske O."/>
            <person name="Meyerdierks A."/>
            <person name="Storesund J.E."/>
            <person name="Kallscheuer N."/>
            <person name="Luecker S."/>
            <person name="Lage O.M."/>
            <person name="Pohl T."/>
            <person name="Merkel B.J."/>
            <person name="Hornburger P."/>
            <person name="Mueller R.-W."/>
            <person name="Bruemmer F."/>
            <person name="Labrenz M."/>
            <person name="Spormann A.M."/>
            <person name="Op den Camp H."/>
            <person name="Overmann J."/>
            <person name="Amann R."/>
            <person name="Jetten M.S.M."/>
            <person name="Mascher T."/>
            <person name="Medema M.H."/>
            <person name="Devos D.P."/>
            <person name="Kaster A.-K."/>
            <person name="Ovreas L."/>
            <person name="Rohde M."/>
            <person name="Galperin M.Y."/>
            <person name="Jogler C."/>
        </authorList>
    </citation>
    <scope>NUCLEOTIDE SEQUENCE [LARGE SCALE GENOMIC DNA]</scope>
    <source>
        <strain evidence="2 3">HG15A2</strain>
    </source>
</reference>
<dbReference type="Proteomes" id="UP000319852">
    <property type="component" value="Chromosome"/>
</dbReference>
<organism evidence="2 3">
    <name type="scientific">Adhaeretor mobilis</name>
    <dbReference type="NCBI Taxonomy" id="1930276"/>
    <lineage>
        <taxon>Bacteria</taxon>
        <taxon>Pseudomonadati</taxon>
        <taxon>Planctomycetota</taxon>
        <taxon>Planctomycetia</taxon>
        <taxon>Pirellulales</taxon>
        <taxon>Lacipirellulaceae</taxon>
        <taxon>Adhaeretor</taxon>
    </lineage>
</organism>